<protein>
    <submittedName>
        <fullName evidence="3">DUF448 domain-containing protein</fullName>
    </submittedName>
</protein>
<dbReference type="Proteomes" id="UP000093281">
    <property type="component" value="Unassembled WGS sequence"/>
</dbReference>
<gene>
    <name evidence="2" type="ORF">AAX29_00214</name>
    <name evidence="3" type="ORF">FE246_03275</name>
</gene>
<dbReference type="Gene3D" id="3.30.1230.10">
    <property type="entry name" value="YlxR-like"/>
    <property type="match status" value="1"/>
</dbReference>
<dbReference type="EMBL" id="VBUF01000002">
    <property type="protein sequence ID" value="TLS72422.1"/>
    <property type="molecule type" value="Genomic_DNA"/>
</dbReference>
<dbReference type="Pfam" id="PF04296">
    <property type="entry name" value="YlxR"/>
    <property type="match status" value="1"/>
</dbReference>
<evidence type="ECO:0000259" key="1">
    <source>
        <dbReference type="Pfam" id="PF04296"/>
    </source>
</evidence>
<feature type="domain" description="YlxR" evidence="1">
    <location>
        <begin position="9"/>
        <end position="83"/>
    </location>
</feature>
<organism evidence="2 4">
    <name type="scientific">Aliarcobacter thereius</name>
    <dbReference type="NCBI Taxonomy" id="544718"/>
    <lineage>
        <taxon>Bacteria</taxon>
        <taxon>Pseudomonadati</taxon>
        <taxon>Campylobacterota</taxon>
        <taxon>Epsilonproteobacteria</taxon>
        <taxon>Campylobacterales</taxon>
        <taxon>Arcobacteraceae</taxon>
        <taxon>Aliarcobacter</taxon>
    </lineage>
</organism>
<dbReference type="SUPFAM" id="SSF64376">
    <property type="entry name" value="YlxR-like"/>
    <property type="match status" value="1"/>
</dbReference>
<reference evidence="3 5" key="3">
    <citation type="submission" date="2019-05" db="EMBL/GenBank/DDBJ databases">
        <title>Arcobacter cibarius and Arcobacter thereius providing challenges in identification an antibiotic susceptibility and Quinolone resistance.</title>
        <authorList>
            <person name="Busch A."/>
            <person name="Hanel I."/>
            <person name="Hotzel H."/>
            <person name="Tomaso H."/>
        </authorList>
    </citation>
    <scope>NUCLEOTIDE SEQUENCE [LARGE SCALE GENOMIC DNA]</scope>
    <source>
        <strain evidence="3 5">17CS1191_2</strain>
    </source>
</reference>
<evidence type="ECO:0000313" key="2">
    <source>
        <dbReference type="EMBL" id="OCM00216.1"/>
    </source>
</evidence>
<accession>A0A1C0B9D7</accession>
<dbReference type="Proteomes" id="UP000308001">
    <property type="component" value="Unassembled WGS sequence"/>
</dbReference>
<dbReference type="InterPro" id="IPR035931">
    <property type="entry name" value="YlxR-like_sf"/>
</dbReference>
<evidence type="ECO:0000313" key="3">
    <source>
        <dbReference type="EMBL" id="TLS72422.1"/>
    </source>
</evidence>
<dbReference type="InterPro" id="IPR007393">
    <property type="entry name" value="YlxR_dom"/>
</dbReference>
<name>A0A1C0B9D7_9BACT</name>
<evidence type="ECO:0000313" key="4">
    <source>
        <dbReference type="Proteomes" id="UP000093281"/>
    </source>
</evidence>
<reference evidence="2" key="1">
    <citation type="submission" date="2015-05" db="EMBL/GenBank/DDBJ databases">
        <authorList>
            <person name="Wang D.B."/>
            <person name="Wang M."/>
        </authorList>
    </citation>
    <scope>NUCLEOTIDE SEQUENCE [LARGE SCALE GENOMIC DNA]</scope>
    <source>
        <strain evidence="2">DU22</strain>
    </source>
</reference>
<dbReference type="EMBL" id="LCUJ01000001">
    <property type="protein sequence ID" value="OCM00216.1"/>
    <property type="molecule type" value="Genomic_DNA"/>
</dbReference>
<dbReference type="STRING" id="544718.AAX25_00866"/>
<sequence length="91" mass="11038">MANSKKILRTCVFCREKLEQKELLRFIYQNERLSFYNNLGRSFYLCRICILKLKEELTVKDSKRIEKVLQKECKSKQNHVNQLKEILLDVR</sequence>
<dbReference type="OrthoDB" id="5518171at2"/>
<evidence type="ECO:0000313" key="5">
    <source>
        <dbReference type="Proteomes" id="UP000308001"/>
    </source>
</evidence>
<reference evidence="4" key="2">
    <citation type="submission" date="2015-05" db="EMBL/GenBank/DDBJ databases">
        <authorList>
            <person name="Rovetto F."/>
            <person name="Cocolin L."/>
            <person name="Illeghems K."/>
            <person name="Van Nieuwerburgh F."/>
            <person name="Houf K."/>
        </authorList>
    </citation>
    <scope>NUCLEOTIDE SEQUENCE [LARGE SCALE GENOMIC DNA]</scope>
    <source>
        <strain evidence="4">DU22</strain>
    </source>
</reference>
<comment type="caution">
    <text evidence="2">The sequence shown here is derived from an EMBL/GenBank/DDBJ whole genome shotgun (WGS) entry which is preliminary data.</text>
</comment>
<dbReference type="AlphaFoldDB" id="A0A1C0B9D7"/>
<dbReference type="RefSeq" id="WP_066182681.1">
    <property type="nucleotide sequence ID" value="NZ_LCUJ01000001.1"/>
</dbReference>
<proteinExistence type="predicted"/>